<evidence type="ECO:0000256" key="1">
    <source>
        <dbReference type="SAM" id="MobiDB-lite"/>
    </source>
</evidence>
<dbReference type="SMART" id="SM00327">
    <property type="entry name" value="VWA"/>
    <property type="match status" value="1"/>
</dbReference>
<evidence type="ECO:0000259" key="3">
    <source>
        <dbReference type="PROSITE" id="PS50234"/>
    </source>
</evidence>
<organism evidence="4 5">
    <name type="scientific">Pontibacillus salipaludis</name>
    <dbReference type="NCBI Taxonomy" id="1697394"/>
    <lineage>
        <taxon>Bacteria</taxon>
        <taxon>Bacillati</taxon>
        <taxon>Bacillota</taxon>
        <taxon>Bacilli</taxon>
        <taxon>Bacillales</taxon>
        <taxon>Bacillaceae</taxon>
        <taxon>Pontibacillus</taxon>
    </lineage>
</organism>
<feature type="signal peptide" evidence="2">
    <location>
        <begin position="1"/>
        <end position="20"/>
    </location>
</feature>
<feature type="region of interest" description="Disordered" evidence="1">
    <location>
        <begin position="20"/>
        <end position="80"/>
    </location>
</feature>
<gene>
    <name evidence="4" type="ORF">GCM10011389_29890</name>
</gene>
<dbReference type="InterPro" id="IPR036465">
    <property type="entry name" value="vWFA_dom_sf"/>
</dbReference>
<sequence length="471" mass="53021">MNIKRLIMIGLLASFVTACSSQDEQTTNEQKPKNEEQEKVASKDESPSQEEGQGAEEKASASSIDTSILEEAPELPETTQDLINQKEGKYGGEEPYAVEEKIKEDLSQLDPLPKDADEETKMLYLRYLYSLIAMDYPDPQNTIKKWEYGASGHPDLPDEKFQFKENYNVEVILDASGSMGAKMDGKTRMQLAKESIQDFLAALPKEANVSLRVYGHKGSSADGDKQLSCNSIEQVYSFQSYNKDQFTDALNQFEPKGWTPIADALKESQDTMSQFDQETNTNLIYLVSDGIETCGGDPVKVAEQFSKSDAQPIINIIGFQADANAQEQLKQVARASEGIYTTVRNQKGLEEEFQRAKDVLEEWKDWKEDALSDADAEEVDNSFDILEFKNDWAFTTLGQGNDISSLLYIAVNEEIITYDQRSELLSYADEIEELAEKSEKELISKLETISADRIEELKKSIEEKFSENTEN</sequence>
<dbReference type="Proteomes" id="UP000642571">
    <property type="component" value="Unassembled WGS sequence"/>
</dbReference>
<keyword evidence="5" id="KW-1185">Reference proteome</keyword>
<dbReference type="SUPFAM" id="SSF53300">
    <property type="entry name" value="vWA-like"/>
    <property type="match status" value="1"/>
</dbReference>
<dbReference type="EMBL" id="BMIN01000014">
    <property type="protein sequence ID" value="GGD20267.1"/>
    <property type="molecule type" value="Genomic_DNA"/>
</dbReference>
<accession>A0ABQ1QAF4</accession>
<evidence type="ECO:0000256" key="2">
    <source>
        <dbReference type="SAM" id="SignalP"/>
    </source>
</evidence>
<dbReference type="Gene3D" id="3.40.50.410">
    <property type="entry name" value="von Willebrand factor, type A domain"/>
    <property type="match status" value="1"/>
</dbReference>
<feature type="compositionally biased region" description="Basic and acidic residues" evidence="1">
    <location>
        <begin position="30"/>
        <end position="46"/>
    </location>
</feature>
<dbReference type="PROSITE" id="PS51257">
    <property type="entry name" value="PROKAR_LIPOPROTEIN"/>
    <property type="match status" value="1"/>
</dbReference>
<evidence type="ECO:0000313" key="5">
    <source>
        <dbReference type="Proteomes" id="UP000642571"/>
    </source>
</evidence>
<dbReference type="PROSITE" id="PS50234">
    <property type="entry name" value="VWFA"/>
    <property type="match status" value="1"/>
</dbReference>
<comment type="caution">
    <text evidence="4">The sequence shown here is derived from an EMBL/GenBank/DDBJ whole genome shotgun (WGS) entry which is preliminary data.</text>
</comment>
<dbReference type="InterPro" id="IPR002035">
    <property type="entry name" value="VWF_A"/>
</dbReference>
<reference evidence="5" key="1">
    <citation type="journal article" date="2019" name="Int. J. Syst. Evol. Microbiol.">
        <title>The Global Catalogue of Microorganisms (GCM) 10K type strain sequencing project: providing services to taxonomists for standard genome sequencing and annotation.</title>
        <authorList>
            <consortium name="The Broad Institute Genomics Platform"/>
            <consortium name="The Broad Institute Genome Sequencing Center for Infectious Disease"/>
            <person name="Wu L."/>
            <person name="Ma J."/>
        </authorList>
    </citation>
    <scope>NUCLEOTIDE SEQUENCE [LARGE SCALE GENOMIC DNA]</scope>
    <source>
        <strain evidence="5">CGMCC 1.15353</strain>
    </source>
</reference>
<name>A0ABQ1QAF4_9BACI</name>
<feature type="chain" id="PRO_5045636146" description="VWFA domain-containing protein" evidence="2">
    <location>
        <begin position="21"/>
        <end position="471"/>
    </location>
</feature>
<protein>
    <recommendedName>
        <fullName evidence="3">VWFA domain-containing protein</fullName>
    </recommendedName>
</protein>
<keyword evidence="2" id="KW-0732">Signal</keyword>
<proteinExistence type="predicted"/>
<feature type="domain" description="VWFA" evidence="3">
    <location>
        <begin position="168"/>
        <end position="356"/>
    </location>
</feature>
<dbReference type="Pfam" id="PF00092">
    <property type="entry name" value="VWA"/>
    <property type="match status" value="1"/>
</dbReference>
<dbReference type="RefSeq" id="WP_188655112.1">
    <property type="nucleotide sequence ID" value="NZ_BMIN01000014.1"/>
</dbReference>
<evidence type="ECO:0000313" key="4">
    <source>
        <dbReference type="EMBL" id="GGD20267.1"/>
    </source>
</evidence>